<dbReference type="OrthoDB" id="5332336at2759"/>
<dbReference type="InterPro" id="IPR027268">
    <property type="entry name" value="Peptidase_M4/M1_CTD_sf"/>
</dbReference>
<keyword evidence="4" id="KW-0378">Hydrolase</keyword>
<keyword evidence="5" id="KW-0862">Zinc</keyword>
<dbReference type="InterPro" id="IPR052759">
    <property type="entry name" value="Metalloprotease_M4"/>
</dbReference>
<evidence type="ECO:0000256" key="3">
    <source>
        <dbReference type="ARBA" id="ARBA00022723"/>
    </source>
</evidence>
<keyword evidence="2 11" id="KW-0645">Protease</keyword>
<evidence type="ECO:0000256" key="7">
    <source>
        <dbReference type="SAM" id="MobiDB-lite"/>
    </source>
</evidence>
<proteinExistence type="inferred from homology"/>
<evidence type="ECO:0000256" key="5">
    <source>
        <dbReference type="ARBA" id="ARBA00022833"/>
    </source>
</evidence>
<feature type="domain" description="Peptidase M4 C-terminal" evidence="9">
    <location>
        <begin position="270"/>
        <end position="436"/>
    </location>
</feature>
<evidence type="ECO:0000259" key="8">
    <source>
        <dbReference type="Pfam" id="PF01447"/>
    </source>
</evidence>
<evidence type="ECO:0000256" key="2">
    <source>
        <dbReference type="ARBA" id="ARBA00022670"/>
    </source>
</evidence>
<evidence type="ECO:0000259" key="9">
    <source>
        <dbReference type="Pfam" id="PF02868"/>
    </source>
</evidence>
<feature type="region of interest" description="Disordered" evidence="7">
    <location>
        <begin position="102"/>
        <end position="147"/>
    </location>
</feature>
<dbReference type="EMBL" id="QPMT01000073">
    <property type="protein sequence ID" value="KAF4845078.1"/>
    <property type="molecule type" value="Genomic_DNA"/>
</dbReference>
<dbReference type="Pfam" id="PF16485">
    <property type="entry name" value="PLN_propep"/>
    <property type="match status" value="1"/>
</dbReference>
<dbReference type="GO" id="GO:0004222">
    <property type="term" value="F:metalloendopeptidase activity"/>
    <property type="evidence" value="ECO:0007669"/>
    <property type="project" value="InterPro"/>
</dbReference>
<dbReference type="InterPro" id="IPR032475">
    <property type="entry name" value="Protealysin_N_PP"/>
</dbReference>
<dbReference type="PRINTS" id="PR00730">
    <property type="entry name" value="THERMOLYSIN"/>
</dbReference>
<dbReference type="Proteomes" id="UP000711996">
    <property type="component" value="Unassembled WGS sequence"/>
</dbReference>
<evidence type="ECO:0000256" key="1">
    <source>
        <dbReference type="ARBA" id="ARBA00009388"/>
    </source>
</evidence>
<sequence>MSHVCYVVPPYLLRGIADAQCNEDHVRDAARRALELRDQWTARRAERMALLCTPRGARHAHVPMVPQSIVPDFLLKHIADNEDVDEETRAHARRDLEHIQGVQRQYQTQQQQGDQKGLSQDQDPASSSSVSALAAAVPGKDDPKTPKTEKFYRAIYDAKNTDNEQELPGSVVRVEGQKETKDKAVNDAYDNVGEVLKMYKEKFDWVSIDNKNMNVISSVHFGKKYENAFWDPERLQMVFGDGGEFLNNFTGTIDVIGHELTHAVTEHTSPLDYQGMSGALNEHVSDVFGIMVKQIVEKETAEDADWLIGEGCIMPGVKGVALRSMKEPGTAYDDPRFGKDPQPNNFKDYVPTFEDNGGVHIYSGIPNKAFYLAAKGFGGFSYEKAGPIWWKTMQSGRIPARCTFIQFADVTVEVAEELYGDEAGKIVRGAWNEVGVTRKGN</sequence>
<dbReference type="GO" id="GO:0006508">
    <property type="term" value="P:proteolysis"/>
    <property type="evidence" value="ECO:0007669"/>
    <property type="project" value="UniProtKB-KW"/>
</dbReference>
<name>A0A9P5BMW1_COLSI</name>
<feature type="compositionally biased region" description="Low complexity" evidence="7">
    <location>
        <begin position="102"/>
        <end position="138"/>
    </location>
</feature>
<keyword evidence="12" id="KW-1185">Reference proteome</keyword>
<accession>A0A9P5BMW1</accession>
<evidence type="ECO:0000313" key="12">
    <source>
        <dbReference type="Proteomes" id="UP000711996"/>
    </source>
</evidence>
<dbReference type="SUPFAM" id="SSF55486">
    <property type="entry name" value="Metalloproteases ('zincins'), catalytic domain"/>
    <property type="match status" value="1"/>
</dbReference>
<evidence type="ECO:0000313" key="11">
    <source>
        <dbReference type="EMBL" id="KAF4845078.1"/>
    </source>
</evidence>
<reference evidence="11" key="1">
    <citation type="submission" date="2019-06" db="EMBL/GenBank/DDBJ databases">
        <authorList>
            <person name="Gan P."/>
            <person name="Shirasu K."/>
        </authorList>
    </citation>
    <scope>NUCLEOTIDE SEQUENCE [LARGE SCALE GENOMIC DNA]</scope>
    <source>
        <strain evidence="11">CAD2</strain>
    </source>
</reference>
<dbReference type="GO" id="GO:0046872">
    <property type="term" value="F:metal ion binding"/>
    <property type="evidence" value="ECO:0007669"/>
    <property type="project" value="UniProtKB-KW"/>
</dbReference>
<gene>
    <name evidence="11" type="primary">prtS</name>
    <name evidence="11" type="ORF">CGCSCA2_v013747</name>
</gene>
<keyword evidence="3" id="KW-0479">Metal-binding</keyword>
<keyword evidence="6" id="KW-0482">Metalloprotease</keyword>
<dbReference type="Gene3D" id="3.10.170.10">
    <property type="match status" value="1"/>
</dbReference>
<dbReference type="Pfam" id="PF02868">
    <property type="entry name" value="Peptidase_M4_C"/>
    <property type="match status" value="1"/>
</dbReference>
<evidence type="ECO:0000256" key="4">
    <source>
        <dbReference type="ARBA" id="ARBA00022801"/>
    </source>
</evidence>
<dbReference type="InterPro" id="IPR001570">
    <property type="entry name" value="Peptidase_M4_C_domain"/>
</dbReference>
<dbReference type="PANTHER" id="PTHR43579:SF1">
    <property type="entry name" value="NEUTRAL METALLOPROTEINASE"/>
    <property type="match status" value="1"/>
</dbReference>
<dbReference type="CDD" id="cd09597">
    <property type="entry name" value="M4_TLP"/>
    <property type="match status" value="1"/>
</dbReference>
<dbReference type="Gene3D" id="1.10.390.10">
    <property type="entry name" value="Neutral Protease Domain 2"/>
    <property type="match status" value="1"/>
</dbReference>
<feature type="domain" description="Peptidase M4" evidence="8">
    <location>
        <begin position="153"/>
        <end position="266"/>
    </location>
</feature>
<protein>
    <submittedName>
        <fullName evidence="11">Protease PrtS</fullName>
    </submittedName>
</protein>
<dbReference type="AlphaFoldDB" id="A0A9P5BMW1"/>
<comment type="similarity">
    <text evidence="1">Belongs to the peptidase M4 family.</text>
</comment>
<dbReference type="InterPro" id="IPR023612">
    <property type="entry name" value="Peptidase_M4"/>
</dbReference>
<dbReference type="InterPro" id="IPR013856">
    <property type="entry name" value="Peptidase_M4_domain"/>
</dbReference>
<dbReference type="Pfam" id="PF01447">
    <property type="entry name" value="Peptidase_M4"/>
    <property type="match status" value="1"/>
</dbReference>
<evidence type="ECO:0000259" key="10">
    <source>
        <dbReference type="Pfam" id="PF16485"/>
    </source>
</evidence>
<comment type="caution">
    <text evidence="11">The sequence shown here is derived from an EMBL/GenBank/DDBJ whole genome shotgun (WGS) entry which is preliminary data.</text>
</comment>
<dbReference type="PANTHER" id="PTHR43579">
    <property type="match status" value="1"/>
</dbReference>
<evidence type="ECO:0000256" key="6">
    <source>
        <dbReference type="ARBA" id="ARBA00023049"/>
    </source>
</evidence>
<organism evidence="11 12">
    <name type="scientific">Colletotrichum siamense</name>
    <name type="common">Anthracnose fungus</name>
    <dbReference type="NCBI Taxonomy" id="690259"/>
    <lineage>
        <taxon>Eukaryota</taxon>
        <taxon>Fungi</taxon>
        <taxon>Dikarya</taxon>
        <taxon>Ascomycota</taxon>
        <taxon>Pezizomycotina</taxon>
        <taxon>Sordariomycetes</taxon>
        <taxon>Hypocreomycetidae</taxon>
        <taxon>Glomerellales</taxon>
        <taxon>Glomerellaceae</taxon>
        <taxon>Colletotrichum</taxon>
        <taxon>Colletotrichum gloeosporioides species complex</taxon>
    </lineage>
</organism>
<feature type="domain" description="Protealysin N-terminal propeptide" evidence="10">
    <location>
        <begin position="67"/>
        <end position="111"/>
    </location>
</feature>